<proteinExistence type="predicted"/>
<gene>
    <name evidence="1" type="ORF">AN619_23770</name>
</gene>
<dbReference type="OrthoDB" id="9800872at2"/>
<dbReference type="RefSeq" id="WP_068557203.1">
    <property type="nucleotide sequence ID" value="NZ_LOEE01000055.1"/>
</dbReference>
<organism evidence="1 2">
    <name type="scientific">Thermotalea metallivorans</name>
    <dbReference type="NCBI Taxonomy" id="520762"/>
    <lineage>
        <taxon>Bacteria</taxon>
        <taxon>Bacillati</taxon>
        <taxon>Bacillota</taxon>
        <taxon>Clostridia</taxon>
        <taxon>Peptostreptococcales</taxon>
        <taxon>Thermotaleaceae</taxon>
        <taxon>Thermotalea</taxon>
    </lineage>
</organism>
<evidence type="ECO:0000313" key="1">
    <source>
        <dbReference type="EMBL" id="KXG74394.1"/>
    </source>
</evidence>
<evidence type="ECO:0008006" key="3">
    <source>
        <dbReference type="Google" id="ProtNLM"/>
    </source>
</evidence>
<accession>A0A140L1G9</accession>
<dbReference type="Proteomes" id="UP000070456">
    <property type="component" value="Unassembled WGS sequence"/>
</dbReference>
<dbReference type="Gene3D" id="3.40.250.10">
    <property type="entry name" value="Rhodanese-like domain"/>
    <property type="match status" value="1"/>
</dbReference>
<name>A0A140L1G9_9FIRM</name>
<dbReference type="STRING" id="520762.AN619_23770"/>
<dbReference type="AlphaFoldDB" id="A0A140L1G9"/>
<dbReference type="EMBL" id="LOEE01000055">
    <property type="protein sequence ID" value="KXG74394.1"/>
    <property type="molecule type" value="Genomic_DNA"/>
</dbReference>
<reference evidence="1 2" key="1">
    <citation type="submission" date="2015-12" db="EMBL/GenBank/DDBJ databases">
        <title>Draft genome sequence of the thermoanaerobe Thermotalea metallivorans, an isolate from the runoff channel of the Great Artesian Basin, Australia.</title>
        <authorList>
            <person name="Patel B.K."/>
        </authorList>
    </citation>
    <scope>NUCLEOTIDE SEQUENCE [LARGE SCALE GENOMIC DNA]</scope>
    <source>
        <strain evidence="1 2">B2-1</strain>
    </source>
</reference>
<dbReference type="InterPro" id="IPR036873">
    <property type="entry name" value="Rhodanese-like_dom_sf"/>
</dbReference>
<protein>
    <recommendedName>
        <fullName evidence="3">Rhodanese domain-containing protein</fullName>
    </recommendedName>
</protein>
<evidence type="ECO:0000313" key="2">
    <source>
        <dbReference type="Proteomes" id="UP000070456"/>
    </source>
</evidence>
<comment type="caution">
    <text evidence="1">The sequence shown here is derived from an EMBL/GenBank/DDBJ whole genome shotgun (WGS) entry which is preliminary data.</text>
</comment>
<dbReference type="SUPFAM" id="SSF52821">
    <property type="entry name" value="Rhodanese/Cell cycle control phosphatase"/>
    <property type="match status" value="1"/>
</dbReference>
<sequence>MDHLKGLSSKEAFTLLCHGGAVVVDIRPKYEINYRVLDISKVYLLALDTYKEKFSEIPKDKLLIAVDNVGLKSPEVAAFFLNKDIHR</sequence>
<keyword evidence="2" id="KW-1185">Reference proteome</keyword>